<protein>
    <submittedName>
        <fullName evidence="1">Uncharacterized protein</fullName>
    </submittedName>
</protein>
<proteinExistence type="predicted"/>
<dbReference type="Proteomes" id="UP001642260">
    <property type="component" value="Unassembled WGS sequence"/>
</dbReference>
<sequence>MGVNGHGELDWKQQSLGRLVVRRHRRSRVLSRAIGEQSEVVGAIVSRFESAFLSVARGAWLPTILCKV</sequence>
<gene>
    <name evidence="1" type="ORF">ERUC_LOCUS15531</name>
</gene>
<dbReference type="AlphaFoldDB" id="A0ABC8JTZ6"/>
<comment type="caution">
    <text evidence="1">The sequence shown here is derived from an EMBL/GenBank/DDBJ whole genome shotgun (WGS) entry which is preliminary data.</text>
</comment>
<keyword evidence="2" id="KW-1185">Reference proteome</keyword>
<organism evidence="1 2">
    <name type="scientific">Eruca vesicaria subsp. sativa</name>
    <name type="common">Garden rocket</name>
    <name type="synonym">Eruca sativa</name>
    <dbReference type="NCBI Taxonomy" id="29727"/>
    <lineage>
        <taxon>Eukaryota</taxon>
        <taxon>Viridiplantae</taxon>
        <taxon>Streptophyta</taxon>
        <taxon>Embryophyta</taxon>
        <taxon>Tracheophyta</taxon>
        <taxon>Spermatophyta</taxon>
        <taxon>Magnoliopsida</taxon>
        <taxon>eudicotyledons</taxon>
        <taxon>Gunneridae</taxon>
        <taxon>Pentapetalae</taxon>
        <taxon>rosids</taxon>
        <taxon>malvids</taxon>
        <taxon>Brassicales</taxon>
        <taxon>Brassicaceae</taxon>
        <taxon>Brassiceae</taxon>
        <taxon>Eruca</taxon>
    </lineage>
</organism>
<accession>A0ABC8JTZ6</accession>
<evidence type="ECO:0000313" key="1">
    <source>
        <dbReference type="EMBL" id="CAH8341012.1"/>
    </source>
</evidence>
<evidence type="ECO:0000313" key="2">
    <source>
        <dbReference type="Proteomes" id="UP001642260"/>
    </source>
</evidence>
<dbReference type="EMBL" id="CAKOAT010145154">
    <property type="protein sequence ID" value="CAH8341012.1"/>
    <property type="molecule type" value="Genomic_DNA"/>
</dbReference>
<name>A0ABC8JTZ6_ERUVS</name>
<reference evidence="1 2" key="1">
    <citation type="submission" date="2022-03" db="EMBL/GenBank/DDBJ databases">
        <authorList>
            <person name="Macdonald S."/>
            <person name="Ahmed S."/>
            <person name="Newling K."/>
        </authorList>
    </citation>
    <scope>NUCLEOTIDE SEQUENCE [LARGE SCALE GENOMIC DNA]</scope>
</reference>